<sequence>MGGRVRVGVGVMLRVGVRVMLRVGVGLLTGLKYLVESRLEDLERHPEGHGAAPATLAQVTEGGVAHHGRQRRVVGLTAA</sequence>
<evidence type="ECO:0000313" key="1">
    <source>
        <dbReference type="EMBL" id="TNN75959.1"/>
    </source>
</evidence>
<accession>A0A4Z2ID06</accession>
<reference evidence="1 2" key="1">
    <citation type="submission" date="2019-03" db="EMBL/GenBank/DDBJ databases">
        <title>First draft genome of Liparis tanakae, snailfish: a comprehensive survey of snailfish specific genes.</title>
        <authorList>
            <person name="Kim W."/>
            <person name="Song I."/>
            <person name="Jeong J.-H."/>
            <person name="Kim D."/>
            <person name="Kim S."/>
            <person name="Ryu S."/>
            <person name="Song J.Y."/>
            <person name="Lee S.K."/>
        </authorList>
    </citation>
    <scope>NUCLEOTIDE SEQUENCE [LARGE SCALE GENOMIC DNA]</scope>
    <source>
        <tissue evidence="1">Muscle</tissue>
    </source>
</reference>
<comment type="caution">
    <text evidence="1">The sequence shown here is derived from an EMBL/GenBank/DDBJ whole genome shotgun (WGS) entry which is preliminary data.</text>
</comment>
<organism evidence="1 2">
    <name type="scientific">Liparis tanakae</name>
    <name type="common">Tanaka's snailfish</name>
    <dbReference type="NCBI Taxonomy" id="230148"/>
    <lineage>
        <taxon>Eukaryota</taxon>
        <taxon>Metazoa</taxon>
        <taxon>Chordata</taxon>
        <taxon>Craniata</taxon>
        <taxon>Vertebrata</taxon>
        <taxon>Euteleostomi</taxon>
        <taxon>Actinopterygii</taxon>
        <taxon>Neopterygii</taxon>
        <taxon>Teleostei</taxon>
        <taxon>Neoteleostei</taxon>
        <taxon>Acanthomorphata</taxon>
        <taxon>Eupercaria</taxon>
        <taxon>Perciformes</taxon>
        <taxon>Cottioidei</taxon>
        <taxon>Cottales</taxon>
        <taxon>Liparidae</taxon>
        <taxon>Liparis</taxon>
    </lineage>
</organism>
<proteinExistence type="predicted"/>
<protein>
    <submittedName>
        <fullName evidence="1">Uncharacterized protein</fullName>
    </submittedName>
</protein>
<dbReference type="AlphaFoldDB" id="A0A4Z2ID06"/>
<keyword evidence="2" id="KW-1185">Reference proteome</keyword>
<name>A0A4Z2ID06_9TELE</name>
<dbReference type="Proteomes" id="UP000314294">
    <property type="component" value="Unassembled WGS sequence"/>
</dbReference>
<dbReference type="EMBL" id="SRLO01000097">
    <property type="protein sequence ID" value="TNN75959.1"/>
    <property type="molecule type" value="Genomic_DNA"/>
</dbReference>
<gene>
    <name evidence="1" type="ORF">EYF80_013722</name>
</gene>
<evidence type="ECO:0000313" key="2">
    <source>
        <dbReference type="Proteomes" id="UP000314294"/>
    </source>
</evidence>